<dbReference type="OrthoDB" id="8277545at2"/>
<evidence type="ECO:0008006" key="5">
    <source>
        <dbReference type="Google" id="ProtNLM"/>
    </source>
</evidence>
<accession>B8IW75</accession>
<organism evidence="3 4">
    <name type="scientific">Methylobacterium nodulans (strain LMG 21967 / CNCM I-2342 / ORS 2060)</name>
    <dbReference type="NCBI Taxonomy" id="460265"/>
    <lineage>
        <taxon>Bacteria</taxon>
        <taxon>Pseudomonadati</taxon>
        <taxon>Pseudomonadota</taxon>
        <taxon>Alphaproteobacteria</taxon>
        <taxon>Hyphomicrobiales</taxon>
        <taxon>Methylobacteriaceae</taxon>
        <taxon>Methylobacterium</taxon>
    </lineage>
</organism>
<feature type="transmembrane region" description="Helical" evidence="2">
    <location>
        <begin position="29"/>
        <end position="46"/>
    </location>
</feature>
<dbReference type="Pfam" id="PF13801">
    <property type="entry name" value="Metal_resist"/>
    <property type="match status" value="1"/>
</dbReference>
<evidence type="ECO:0000256" key="1">
    <source>
        <dbReference type="SAM" id="MobiDB-lite"/>
    </source>
</evidence>
<dbReference type="RefSeq" id="WP_015934201.1">
    <property type="nucleotide sequence ID" value="NC_011892.1"/>
</dbReference>
<dbReference type="InterPro" id="IPR025961">
    <property type="entry name" value="Metal_resist"/>
</dbReference>
<evidence type="ECO:0000256" key="2">
    <source>
        <dbReference type="SAM" id="Phobius"/>
    </source>
</evidence>
<sequence length="208" mass="22585">MSNGAITSEPMDAQAPAPVPRRRYLRRTVLALGILIGGGAGGLALARGGPFHEGFASWDPGQRLARLQFMAKHALDAVGATSDQENRIHDIIASASTALVKEGAPTADMRKRLIDLLKAPTVDPAAIEALRAEMVRSVDARSKIVAGALVDASGQISAEQRTKLVDRFTTMMEQHRGFGRWRHHWDEDNEHRDRMPGEAGPGARPERN</sequence>
<keyword evidence="4" id="KW-1185">Reference proteome</keyword>
<dbReference type="KEGG" id="mno:Mnod_8579"/>
<gene>
    <name evidence="3" type="ordered locus">Mnod_8579</name>
</gene>
<evidence type="ECO:0000313" key="4">
    <source>
        <dbReference type="Proteomes" id="UP000008207"/>
    </source>
</evidence>
<feature type="region of interest" description="Disordered" evidence="1">
    <location>
        <begin position="188"/>
        <end position="208"/>
    </location>
</feature>
<keyword evidence="2" id="KW-0472">Membrane</keyword>
<dbReference type="Gene3D" id="1.20.120.1490">
    <property type="match status" value="1"/>
</dbReference>
<dbReference type="AlphaFoldDB" id="B8IW75"/>
<dbReference type="EMBL" id="CP001350">
    <property type="protein sequence ID" value="ACL62665.1"/>
    <property type="molecule type" value="Genomic_DNA"/>
</dbReference>
<proteinExistence type="predicted"/>
<protein>
    <recommendedName>
        <fullName evidence="5">Periplasmic heavy metal sensor</fullName>
    </recommendedName>
</protein>
<keyword evidence="2" id="KW-0812">Transmembrane</keyword>
<name>B8IW75_METNO</name>
<dbReference type="HOGENOM" id="CLU_1319695_0_0_5"/>
<geneLocation type="plasmid" evidence="3 4">
    <name>pMNOD01</name>
</geneLocation>
<evidence type="ECO:0000313" key="3">
    <source>
        <dbReference type="EMBL" id="ACL62665.1"/>
    </source>
</evidence>
<dbReference type="Proteomes" id="UP000008207">
    <property type="component" value="Plasmid pMNOD01"/>
</dbReference>
<keyword evidence="3" id="KW-0614">Plasmid</keyword>
<reference evidence="4" key="1">
    <citation type="submission" date="2009-01" db="EMBL/GenBank/DDBJ databases">
        <title>Complete sequence of plasmid 1 of Methylobacterium nodulans ORS 2060.</title>
        <authorList>
            <consortium name="US DOE Joint Genome Institute"/>
            <person name="Lucas S."/>
            <person name="Copeland A."/>
            <person name="Lapidus A."/>
            <person name="Glavina del Rio T."/>
            <person name="Dalin E."/>
            <person name="Tice H."/>
            <person name="Bruce D."/>
            <person name="Goodwin L."/>
            <person name="Pitluck S."/>
            <person name="Sims D."/>
            <person name="Brettin T."/>
            <person name="Detter J.C."/>
            <person name="Han C."/>
            <person name="Larimer F."/>
            <person name="Land M."/>
            <person name="Hauser L."/>
            <person name="Kyrpides N."/>
            <person name="Ivanova N."/>
            <person name="Marx C.J."/>
            <person name="Richardson P."/>
        </authorList>
    </citation>
    <scope>NUCLEOTIDE SEQUENCE [LARGE SCALE GENOMIC DNA]</scope>
    <source>
        <strain evidence="4">LMG 21967 / CNCM I-2342 / ORS 2060</strain>
        <plasmid evidence="4">Plasmid pMNOD01</plasmid>
    </source>
</reference>
<keyword evidence="2" id="KW-1133">Transmembrane helix</keyword>